<keyword evidence="2" id="KW-1133">Transmembrane helix</keyword>
<name>A0ABW0W850_9BACL</name>
<reference evidence="4" key="1">
    <citation type="journal article" date="2019" name="Int. J. Syst. Evol. Microbiol.">
        <title>The Global Catalogue of Microorganisms (GCM) 10K type strain sequencing project: providing services to taxonomists for standard genome sequencing and annotation.</title>
        <authorList>
            <consortium name="The Broad Institute Genomics Platform"/>
            <consortium name="The Broad Institute Genome Sequencing Center for Infectious Disease"/>
            <person name="Wu L."/>
            <person name="Ma J."/>
        </authorList>
    </citation>
    <scope>NUCLEOTIDE SEQUENCE [LARGE SCALE GENOMIC DNA]</scope>
    <source>
        <strain evidence="4">CGMCC 1.3240</strain>
    </source>
</reference>
<evidence type="ECO:0000256" key="1">
    <source>
        <dbReference type="SAM" id="MobiDB-lite"/>
    </source>
</evidence>
<dbReference type="EMBL" id="JBHSOW010000117">
    <property type="protein sequence ID" value="MFC5653189.1"/>
    <property type="molecule type" value="Genomic_DNA"/>
</dbReference>
<organism evidence="3 4">
    <name type="scientific">Paenibacillus solisilvae</name>
    <dbReference type="NCBI Taxonomy" id="2486751"/>
    <lineage>
        <taxon>Bacteria</taxon>
        <taxon>Bacillati</taxon>
        <taxon>Bacillota</taxon>
        <taxon>Bacilli</taxon>
        <taxon>Bacillales</taxon>
        <taxon>Paenibacillaceae</taxon>
        <taxon>Paenibacillus</taxon>
    </lineage>
</organism>
<sequence length="163" mass="18440">MDQFLQRPADWLTVGLAAAVIILFIRSFVLGNRLKRIKQNFNEFMNGTGVEDLEQIIISMKERISQREASHEKLKLSVEAIAERMKNKKGNVGFLRYNAFAEKGNDLSFSIAVVDDQEDGMVLSGLHSRDQTFVYAKPVKQGESQYTLTPEEKEAITQAARSK</sequence>
<dbReference type="Proteomes" id="UP001596047">
    <property type="component" value="Unassembled WGS sequence"/>
</dbReference>
<gene>
    <name evidence="3" type="ORF">ACFPYJ_29570</name>
</gene>
<accession>A0ABW0W850</accession>
<evidence type="ECO:0000313" key="3">
    <source>
        <dbReference type="EMBL" id="MFC5653189.1"/>
    </source>
</evidence>
<dbReference type="Pfam" id="PF14584">
    <property type="entry name" value="DUF4446"/>
    <property type="match status" value="1"/>
</dbReference>
<dbReference type="RefSeq" id="WP_379191846.1">
    <property type="nucleotide sequence ID" value="NZ_JBHSOW010000117.1"/>
</dbReference>
<feature type="region of interest" description="Disordered" evidence="1">
    <location>
        <begin position="144"/>
        <end position="163"/>
    </location>
</feature>
<evidence type="ECO:0000256" key="2">
    <source>
        <dbReference type="SAM" id="Phobius"/>
    </source>
</evidence>
<proteinExistence type="predicted"/>
<keyword evidence="4" id="KW-1185">Reference proteome</keyword>
<feature type="transmembrane region" description="Helical" evidence="2">
    <location>
        <begin position="12"/>
        <end position="29"/>
    </location>
</feature>
<protein>
    <submittedName>
        <fullName evidence="3">DUF4446 family protein</fullName>
    </submittedName>
</protein>
<dbReference type="InterPro" id="IPR027981">
    <property type="entry name" value="DUF4446"/>
</dbReference>
<evidence type="ECO:0000313" key="4">
    <source>
        <dbReference type="Proteomes" id="UP001596047"/>
    </source>
</evidence>
<keyword evidence="2" id="KW-0472">Membrane</keyword>
<comment type="caution">
    <text evidence="3">The sequence shown here is derived from an EMBL/GenBank/DDBJ whole genome shotgun (WGS) entry which is preliminary data.</text>
</comment>
<keyword evidence="2" id="KW-0812">Transmembrane</keyword>